<dbReference type="AlphaFoldDB" id="A0A327LVF8"/>
<dbReference type="GO" id="GO:0016740">
    <property type="term" value="F:transferase activity"/>
    <property type="evidence" value="ECO:0007669"/>
    <property type="project" value="UniProtKB-KW"/>
</dbReference>
<dbReference type="InterPro" id="IPR011611">
    <property type="entry name" value="PfkB_dom"/>
</dbReference>
<proteinExistence type="predicted"/>
<dbReference type="SUPFAM" id="SSF53613">
    <property type="entry name" value="Ribokinase-like"/>
    <property type="match status" value="1"/>
</dbReference>
<name>A0A327LVF8_9PROT</name>
<dbReference type="Proteomes" id="UP000249065">
    <property type="component" value="Unassembled WGS sequence"/>
</dbReference>
<keyword evidence="3" id="KW-1185">Reference proteome</keyword>
<dbReference type="Pfam" id="PF00294">
    <property type="entry name" value="PfkB"/>
    <property type="match status" value="1"/>
</dbReference>
<evidence type="ECO:0000313" key="3">
    <source>
        <dbReference type="Proteomes" id="UP000249065"/>
    </source>
</evidence>
<dbReference type="InterPro" id="IPR029056">
    <property type="entry name" value="Ribokinase-like"/>
</dbReference>
<dbReference type="RefSeq" id="WP_111472722.1">
    <property type="nucleotide sequence ID" value="NZ_QLIX01000043.1"/>
</dbReference>
<gene>
    <name evidence="2" type="ORF">DOO78_25575</name>
</gene>
<dbReference type="Gene3D" id="3.40.1190.20">
    <property type="match status" value="1"/>
</dbReference>
<organism evidence="2 3">
    <name type="scientific">Roseicella frigidaeris</name>
    <dbReference type="NCBI Taxonomy" id="2230885"/>
    <lineage>
        <taxon>Bacteria</taxon>
        <taxon>Pseudomonadati</taxon>
        <taxon>Pseudomonadota</taxon>
        <taxon>Alphaproteobacteria</taxon>
        <taxon>Acetobacterales</taxon>
        <taxon>Roseomonadaceae</taxon>
        <taxon>Roseicella</taxon>
    </lineage>
</organism>
<reference evidence="3" key="1">
    <citation type="submission" date="2018-06" db="EMBL/GenBank/DDBJ databases">
        <authorList>
            <person name="Khan S.A."/>
        </authorList>
    </citation>
    <scope>NUCLEOTIDE SEQUENCE [LARGE SCALE GENOMIC DNA]</scope>
    <source>
        <strain evidence="3">DB-1506</strain>
    </source>
</reference>
<dbReference type="OrthoDB" id="9795789at2"/>
<keyword evidence="2" id="KW-0808">Transferase</keyword>
<dbReference type="Pfam" id="PF05014">
    <property type="entry name" value="Nuc_deoxyrib_tr"/>
    <property type="match status" value="1"/>
</dbReference>
<protein>
    <submittedName>
        <fullName evidence="2">Nucleoside 2-deoxyribosyltransferase</fullName>
    </submittedName>
</protein>
<sequence>MSALLVAGGVYRERCVWPDWRRTFGSAGRAASAVASLVDSVEVLTPAPPEVAAEYEAEARLDGVKVRLAPAAPGLLFDYVHGLSIPTISPAPAALPPPGVFDAAAPVVLRFGMLEASARVRAEMCVYDPQSAFAPEAFAANGSRVARLAVVGNRGEVSALGGDPDPVSAAGSMLASGTEVIVVKAGSAGASVVTASGVGTVPARLTENVWPVGSGDVFAAAFTVAWAVDGLSPEEAADFASYAVADYVESMSLPISPALRSERPPRQPVTAKGGKVYLAGPFFSMGQRWLVDEARRGLRELGMQVFSPLHDIGRGAAHEVAPADLEALQGCGSVLALLDGLDSGTLFEVGYARAIGLPVYGLAQVTSEEDLKMVTGSGCRVFTDFVTCLHHCAWGA</sequence>
<feature type="domain" description="Carbohydrate kinase PfkB" evidence="1">
    <location>
        <begin position="150"/>
        <end position="243"/>
    </location>
</feature>
<dbReference type="SUPFAM" id="SSF52309">
    <property type="entry name" value="N-(deoxy)ribosyltransferase-like"/>
    <property type="match status" value="1"/>
</dbReference>
<comment type="caution">
    <text evidence="2">The sequence shown here is derived from an EMBL/GenBank/DDBJ whole genome shotgun (WGS) entry which is preliminary data.</text>
</comment>
<dbReference type="EMBL" id="QLIX01000043">
    <property type="protein sequence ID" value="RAI54649.1"/>
    <property type="molecule type" value="Genomic_DNA"/>
</dbReference>
<dbReference type="InterPro" id="IPR007710">
    <property type="entry name" value="Nucleoside_deoxyribTrfase"/>
</dbReference>
<dbReference type="Gene3D" id="3.40.50.450">
    <property type="match status" value="1"/>
</dbReference>
<evidence type="ECO:0000313" key="2">
    <source>
        <dbReference type="EMBL" id="RAI54649.1"/>
    </source>
</evidence>
<evidence type="ECO:0000259" key="1">
    <source>
        <dbReference type="Pfam" id="PF00294"/>
    </source>
</evidence>
<accession>A0A327LVF8</accession>